<evidence type="ECO:0000313" key="3">
    <source>
        <dbReference type="Proteomes" id="UP000828390"/>
    </source>
</evidence>
<feature type="compositionally biased region" description="Polar residues" evidence="1">
    <location>
        <begin position="13"/>
        <end position="22"/>
    </location>
</feature>
<sequence>MKTEAVQAHRSRFNLQSQTQCKRQTETSDERLPQRMMEVVVGPSCPGTAKSNEPVFNMQCICRL</sequence>
<reference evidence="2" key="2">
    <citation type="submission" date="2020-11" db="EMBL/GenBank/DDBJ databases">
        <authorList>
            <person name="McCartney M.A."/>
            <person name="Auch B."/>
            <person name="Kono T."/>
            <person name="Mallez S."/>
            <person name="Becker A."/>
            <person name="Gohl D.M."/>
            <person name="Silverstein K.A.T."/>
            <person name="Koren S."/>
            <person name="Bechman K.B."/>
            <person name="Herman A."/>
            <person name="Abrahante J.E."/>
            <person name="Garbe J."/>
        </authorList>
    </citation>
    <scope>NUCLEOTIDE SEQUENCE</scope>
    <source>
        <strain evidence="2">Duluth1</strain>
        <tissue evidence="2">Whole animal</tissue>
    </source>
</reference>
<accession>A0A9D3YP16</accession>
<evidence type="ECO:0000313" key="2">
    <source>
        <dbReference type="EMBL" id="KAH3702625.1"/>
    </source>
</evidence>
<protein>
    <submittedName>
        <fullName evidence="2">Uncharacterized protein</fullName>
    </submittedName>
</protein>
<comment type="caution">
    <text evidence="2">The sequence shown here is derived from an EMBL/GenBank/DDBJ whole genome shotgun (WGS) entry which is preliminary data.</text>
</comment>
<keyword evidence="3" id="KW-1185">Reference proteome</keyword>
<organism evidence="2 3">
    <name type="scientific">Dreissena polymorpha</name>
    <name type="common">Zebra mussel</name>
    <name type="synonym">Mytilus polymorpha</name>
    <dbReference type="NCBI Taxonomy" id="45954"/>
    <lineage>
        <taxon>Eukaryota</taxon>
        <taxon>Metazoa</taxon>
        <taxon>Spiralia</taxon>
        <taxon>Lophotrochozoa</taxon>
        <taxon>Mollusca</taxon>
        <taxon>Bivalvia</taxon>
        <taxon>Autobranchia</taxon>
        <taxon>Heteroconchia</taxon>
        <taxon>Euheterodonta</taxon>
        <taxon>Imparidentia</taxon>
        <taxon>Neoheterodontei</taxon>
        <taxon>Myida</taxon>
        <taxon>Dreissenoidea</taxon>
        <taxon>Dreissenidae</taxon>
        <taxon>Dreissena</taxon>
    </lineage>
</organism>
<dbReference type="EMBL" id="JAIWYP010000015">
    <property type="protein sequence ID" value="KAH3702625.1"/>
    <property type="molecule type" value="Genomic_DNA"/>
</dbReference>
<dbReference type="Proteomes" id="UP000828390">
    <property type="component" value="Unassembled WGS sequence"/>
</dbReference>
<proteinExistence type="predicted"/>
<dbReference type="AlphaFoldDB" id="A0A9D3YP16"/>
<feature type="region of interest" description="Disordered" evidence="1">
    <location>
        <begin position="1"/>
        <end position="30"/>
    </location>
</feature>
<gene>
    <name evidence="2" type="ORF">DPMN_077650</name>
</gene>
<reference evidence="2" key="1">
    <citation type="journal article" date="2019" name="bioRxiv">
        <title>The Genome of the Zebra Mussel, Dreissena polymorpha: A Resource for Invasive Species Research.</title>
        <authorList>
            <person name="McCartney M.A."/>
            <person name="Auch B."/>
            <person name="Kono T."/>
            <person name="Mallez S."/>
            <person name="Zhang Y."/>
            <person name="Obille A."/>
            <person name="Becker A."/>
            <person name="Abrahante J.E."/>
            <person name="Garbe J."/>
            <person name="Badalamenti J.P."/>
            <person name="Herman A."/>
            <person name="Mangelson H."/>
            <person name="Liachko I."/>
            <person name="Sullivan S."/>
            <person name="Sone E.D."/>
            <person name="Koren S."/>
            <person name="Silverstein K.A.T."/>
            <person name="Beckman K.B."/>
            <person name="Gohl D.M."/>
        </authorList>
    </citation>
    <scope>NUCLEOTIDE SEQUENCE</scope>
    <source>
        <strain evidence="2">Duluth1</strain>
        <tissue evidence="2">Whole animal</tissue>
    </source>
</reference>
<name>A0A9D3YP16_DREPO</name>
<evidence type="ECO:0000256" key="1">
    <source>
        <dbReference type="SAM" id="MobiDB-lite"/>
    </source>
</evidence>